<evidence type="ECO:0000313" key="8">
    <source>
        <dbReference type="Proteomes" id="UP000614601"/>
    </source>
</evidence>
<feature type="region of interest" description="Disordered" evidence="5">
    <location>
        <begin position="1"/>
        <end position="29"/>
    </location>
</feature>
<dbReference type="AlphaFoldDB" id="A0A811JSA8"/>
<keyword evidence="4 6" id="KW-0472">Membrane</keyword>
<evidence type="ECO:0008006" key="9">
    <source>
        <dbReference type="Google" id="ProtNLM"/>
    </source>
</evidence>
<dbReference type="Proteomes" id="UP000783686">
    <property type="component" value="Unassembled WGS sequence"/>
</dbReference>
<comment type="subcellular location">
    <subcellularLocation>
        <location evidence="1">Membrane</location>
        <topology evidence="1">Multi-pass membrane protein</topology>
    </subcellularLocation>
</comment>
<dbReference type="InterPro" id="IPR045238">
    <property type="entry name" value="Tim23-like"/>
</dbReference>
<keyword evidence="2 6" id="KW-0812">Transmembrane</keyword>
<dbReference type="GO" id="GO:0030150">
    <property type="term" value="P:protein import into mitochondrial matrix"/>
    <property type="evidence" value="ECO:0007669"/>
    <property type="project" value="TreeGrafter"/>
</dbReference>
<keyword evidence="3 6" id="KW-1133">Transmembrane helix</keyword>
<proteinExistence type="predicted"/>
<dbReference type="GO" id="GO:0008320">
    <property type="term" value="F:protein transmembrane transporter activity"/>
    <property type="evidence" value="ECO:0007669"/>
    <property type="project" value="TreeGrafter"/>
</dbReference>
<evidence type="ECO:0000256" key="5">
    <source>
        <dbReference type="SAM" id="MobiDB-lite"/>
    </source>
</evidence>
<evidence type="ECO:0000256" key="6">
    <source>
        <dbReference type="SAM" id="Phobius"/>
    </source>
</evidence>
<gene>
    <name evidence="7" type="ORF">BOKJ2_LOCUS856</name>
</gene>
<dbReference type="Pfam" id="PF02466">
    <property type="entry name" value="Tim17"/>
    <property type="match status" value="1"/>
</dbReference>
<evidence type="ECO:0000256" key="3">
    <source>
        <dbReference type="ARBA" id="ARBA00022989"/>
    </source>
</evidence>
<dbReference type="PANTHER" id="PTHR15371">
    <property type="entry name" value="TIM23"/>
    <property type="match status" value="1"/>
</dbReference>
<organism evidence="7 8">
    <name type="scientific">Bursaphelenchus okinawaensis</name>
    <dbReference type="NCBI Taxonomy" id="465554"/>
    <lineage>
        <taxon>Eukaryota</taxon>
        <taxon>Metazoa</taxon>
        <taxon>Ecdysozoa</taxon>
        <taxon>Nematoda</taxon>
        <taxon>Chromadorea</taxon>
        <taxon>Rhabditida</taxon>
        <taxon>Tylenchina</taxon>
        <taxon>Tylenchomorpha</taxon>
        <taxon>Aphelenchoidea</taxon>
        <taxon>Aphelenchoididae</taxon>
        <taxon>Bursaphelenchus</taxon>
    </lineage>
</organism>
<comment type="caution">
    <text evidence="7">The sequence shown here is derived from an EMBL/GenBank/DDBJ whole genome shotgun (WGS) entry which is preliminary data.</text>
</comment>
<accession>A0A811JSA8</accession>
<evidence type="ECO:0000313" key="7">
    <source>
        <dbReference type="EMBL" id="CAD5206172.1"/>
    </source>
</evidence>
<reference evidence="7" key="1">
    <citation type="submission" date="2020-09" db="EMBL/GenBank/DDBJ databases">
        <authorList>
            <person name="Kikuchi T."/>
        </authorList>
    </citation>
    <scope>NUCLEOTIDE SEQUENCE</scope>
    <source>
        <strain evidence="7">SH1</strain>
    </source>
</reference>
<keyword evidence="8" id="KW-1185">Reference proteome</keyword>
<evidence type="ECO:0000256" key="4">
    <source>
        <dbReference type="ARBA" id="ARBA00023136"/>
    </source>
</evidence>
<evidence type="ECO:0000256" key="2">
    <source>
        <dbReference type="ARBA" id="ARBA00022692"/>
    </source>
</evidence>
<protein>
    <recommendedName>
        <fullName evidence="9">Mitochondrial import inner membrane translocase subunit TIM23</fullName>
    </recommendedName>
</protein>
<dbReference type="PANTHER" id="PTHR15371:SF0">
    <property type="entry name" value="SD19278P"/>
    <property type="match status" value="1"/>
</dbReference>
<dbReference type="EMBL" id="CAJFCW020000001">
    <property type="protein sequence ID" value="CAG9080741.1"/>
    <property type="molecule type" value="Genomic_DNA"/>
</dbReference>
<feature type="transmembrane region" description="Helical" evidence="6">
    <location>
        <begin position="188"/>
        <end position="206"/>
    </location>
</feature>
<dbReference type="Proteomes" id="UP000614601">
    <property type="component" value="Unassembled WGS sequence"/>
</dbReference>
<dbReference type="GO" id="GO:0005744">
    <property type="term" value="C:TIM23 mitochondrial import inner membrane translocase complex"/>
    <property type="evidence" value="ECO:0007669"/>
    <property type="project" value="TreeGrafter"/>
</dbReference>
<evidence type="ECO:0000256" key="1">
    <source>
        <dbReference type="ARBA" id="ARBA00004141"/>
    </source>
</evidence>
<dbReference type="OrthoDB" id="159299at2759"/>
<name>A0A811JSA8_9BILA</name>
<sequence>MMSWFGGSSTPAETSQPVEQQQNEQEDLSSQLYNQPVLALDRIKHSGVALKTQMTPYLQMDPSMFKASQPEYIMPEGNEHGKGKFEFALGHIGWAVAGGFAVGSLRGFVPEIMNPDTRQLRGKPWLTRMVNATVKHGSGYAQPAGAAVFMFSVLEIGLKSARADDDLNTLGAGALAGAIYRSPYGTRAAGMGALMGLLMATTWVLVNPDSRGRIREMVSFA</sequence>
<dbReference type="EMBL" id="CAJFDH010000001">
    <property type="protein sequence ID" value="CAD5206172.1"/>
    <property type="molecule type" value="Genomic_DNA"/>
</dbReference>